<proteinExistence type="predicted"/>
<evidence type="ECO:0000256" key="1">
    <source>
        <dbReference type="SAM" id="MobiDB-lite"/>
    </source>
</evidence>
<dbReference type="Pfam" id="PF00756">
    <property type="entry name" value="Esterase"/>
    <property type="match status" value="1"/>
</dbReference>
<accession>K6WPI3</accession>
<dbReference type="Proteomes" id="UP000035058">
    <property type="component" value="Unassembled WGS sequence"/>
</dbReference>
<dbReference type="AlphaFoldDB" id="K6WPI3"/>
<evidence type="ECO:0000313" key="4">
    <source>
        <dbReference type="Proteomes" id="UP000035058"/>
    </source>
</evidence>
<feature type="compositionally biased region" description="Low complexity" evidence="1">
    <location>
        <begin position="493"/>
        <end position="503"/>
    </location>
</feature>
<dbReference type="PANTHER" id="PTHR48098">
    <property type="entry name" value="ENTEROCHELIN ESTERASE-RELATED"/>
    <property type="match status" value="1"/>
</dbReference>
<keyword evidence="4" id="KW-1185">Reference proteome</keyword>
<dbReference type="Gene3D" id="3.40.50.1820">
    <property type="entry name" value="alpha/beta hydrolase"/>
    <property type="match status" value="1"/>
</dbReference>
<sequence length="503" mass="51984">MSHSSQAHPSEAPGSEANSPKRRRLSPRRRVLTGISVVAILTLGLFGASTLLNSSNTASALRGHPEVLRPGCTWDKSGYFVQNCKVWSESQKREVIVQIRASSGSDSGVYLLDGMRASETRSAWTTDVQAARVYDAKADTTLVMPVGGASSFYTDWDGGAGSDNTIIKQETFLTSELPAYLEKEFGVARNNNAIVGLSMSGGPAVTLAERHPEQFKVVQAMSGYYQTDNPIGALGVFATQSLVSNYVSGIVNMWGKPGGTRWTDNDPSKNVSKLAENGQVLVISSGNGFLTPSELAKLAPQDQISAIALEILSAVSTVLMQLQAKQSGASVISLPNYGGHTWENWGRALGDGKGHVLEALRNNPPVTAKTTVVSAAGSPDPEAPAKVTMAVKQAAAASPALDASVLAAMESTDAASASSETPSSSESAAPSEASESAAPSSEDVSASVPAAPESAAAESASAAEESAATTTDPSAPQLAPSAPPVSEQPASSTTTTTTTTQVR</sequence>
<keyword evidence="2" id="KW-1133">Transmembrane helix</keyword>
<feature type="transmembrane region" description="Helical" evidence="2">
    <location>
        <begin position="31"/>
        <end position="52"/>
    </location>
</feature>
<comment type="caution">
    <text evidence="3">The sequence shown here is derived from an EMBL/GenBank/DDBJ whole genome shotgun (WGS) entry which is preliminary data.</text>
</comment>
<evidence type="ECO:0000313" key="3">
    <source>
        <dbReference type="EMBL" id="GAC01316.1"/>
    </source>
</evidence>
<keyword evidence="2" id="KW-0812">Transmembrane</keyword>
<keyword evidence="2" id="KW-0472">Membrane</keyword>
<dbReference type="PANTHER" id="PTHR48098:SF1">
    <property type="entry name" value="DIACYLGLYCEROL ACYLTRANSFERASE_MYCOLYLTRANSFERASE AG85A"/>
    <property type="match status" value="1"/>
</dbReference>
<dbReference type="RefSeq" id="WP_006867483.1">
    <property type="nucleotide sequence ID" value="NZ_BAHE01000024.1"/>
</dbReference>
<dbReference type="InterPro" id="IPR029058">
    <property type="entry name" value="AB_hydrolase_fold"/>
</dbReference>
<dbReference type="InterPro" id="IPR000801">
    <property type="entry name" value="Esterase-like"/>
</dbReference>
<dbReference type="GO" id="GO:0016747">
    <property type="term" value="F:acyltransferase activity, transferring groups other than amino-acyl groups"/>
    <property type="evidence" value="ECO:0007669"/>
    <property type="project" value="TreeGrafter"/>
</dbReference>
<protein>
    <submittedName>
        <fullName evidence="3">Putative esterase</fullName>
    </submittedName>
</protein>
<dbReference type="EMBL" id="BAHE01000024">
    <property type="protein sequence ID" value="GAC01316.1"/>
    <property type="molecule type" value="Genomic_DNA"/>
</dbReference>
<evidence type="ECO:0000256" key="2">
    <source>
        <dbReference type="SAM" id="Phobius"/>
    </source>
</evidence>
<dbReference type="InterPro" id="IPR050583">
    <property type="entry name" value="Mycobacterial_A85_antigen"/>
</dbReference>
<reference evidence="3 4" key="1">
    <citation type="submission" date="2012-08" db="EMBL/GenBank/DDBJ databases">
        <title>Whole genome shotgun sequence of Gordonia namibiensis NBRC 108229.</title>
        <authorList>
            <person name="Isaki-Nakamura S."/>
            <person name="Hosoyama A."/>
            <person name="Tsuchikane K."/>
            <person name="Katsumata H."/>
            <person name="Baba S."/>
            <person name="Yamazaki S."/>
            <person name="Fujita N."/>
        </authorList>
    </citation>
    <scope>NUCLEOTIDE SEQUENCE [LARGE SCALE GENOMIC DNA]</scope>
    <source>
        <strain evidence="3 4">NBRC 108229</strain>
    </source>
</reference>
<gene>
    <name evidence="3" type="ORF">GONAM_24_00720</name>
</gene>
<organism evidence="3 4">
    <name type="scientific">Gordonia namibiensis NBRC 108229</name>
    <dbReference type="NCBI Taxonomy" id="1208314"/>
    <lineage>
        <taxon>Bacteria</taxon>
        <taxon>Bacillati</taxon>
        <taxon>Actinomycetota</taxon>
        <taxon>Actinomycetes</taxon>
        <taxon>Mycobacteriales</taxon>
        <taxon>Gordoniaceae</taxon>
        <taxon>Gordonia</taxon>
    </lineage>
</organism>
<dbReference type="SUPFAM" id="SSF53474">
    <property type="entry name" value="alpha/beta-Hydrolases"/>
    <property type="match status" value="1"/>
</dbReference>
<feature type="region of interest" description="Disordered" evidence="1">
    <location>
        <begin position="1"/>
        <end position="26"/>
    </location>
</feature>
<feature type="compositionally biased region" description="Low complexity" evidence="1">
    <location>
        <begin position="412"/>
        <end position="480"/>
    </location>
</feature>
<name>K6WPI3_9ACTN</name>
<feature type="region of interest" description="Disordered" evidence="1">
    <location>
        <begin position="412"/>
        <end position="503"/>
    </location>
</feature>